<feature type="compositionally biased region" description="Basic and acidic residues" evidence="1">
    <location>
        <begin position="107"/>
        <end position="119"/>
    </location>
</feature>
<evidence type="ECO:0000313" key="2">
    <source>
        <dbReference type="EMBL" id="TKR71971.1"/>
    </source>
</evidence>
<accession>A0A4U5MQS3</accession>
<dbReference type="AlphaFoldDB" id="A0A4U5MQS3"/>
<reference evidence="2 3" key="1">
    <citation type="journal article" date="2015" name="Genome Biol.">
        <title>Comparative genomics of Steinernema reveals deeply conserved gene regulatory networks.</title>
        <authorList>
            <person name="Dillman A.R."/>
            <person name="Macchietto M."/>
            <person name="Porter C.F."/>
            <person name="Rogers A."/>
            <person name="Williams B."/>
            <person name="Antoshechkin I."/>
            <person name="Lee M.M."/>
            <person name="Goodwin Z."/>
            <person name="Lu X."/>
            <person name="Lewis E.E."/>
            <person name="Goodrich-Blair H."/>
            <person name="Stock S.P."/>
            <person name="Adams B.J."/>
            <person name="Sternberg P.W."/>
            <person name="Mortazavi A."/>
        </authorList>
    </citation>
    <scope>NUCLEOTIDE SEQUENCE [LARGE SCALE GENOMIC DNA]</scope>
    <source>
        <strain evidence="2 3">ALL</strain>
    </source>
</reference>
<reference evidence="2 3" key="2">
    <citation type="journal article" date="2019" name="G3 (Bethesda)">
        <title>Hybrid Assembly of the Genome of the Entomopathogenic Nematode Steinernema carpocapsae Identifies the X-Chromosome.</title>
        <authorList>
            <person name="Serra L."/>
            <person name="Macchietto M."/>
            <person name="Macias-Munoz A."/>
            <person name="McGill C.J."/>
            <person name="Rodriguez I.M."/>
            <person name="Rodriguez B."/>
            <person name="Murad R."/>
            <person name="Mortazavi A."/>
        </authorList>
    </citation>
    <scope>NUCLEOTIDE SEQUENCE [LARGE SCALE GENOMIC DNA]</scope>
    <source>
        <strain evidence="2 3">ALL</strain>
    </source>
</reference>
<dbReference type="EMBL" id="AZBU02000006">
    <property type="protein sequence ID" value="TKR71971.1"/>
    <property type="molecule type" value="Genomic_DNA"/>
</dbReference>
<name>A0A4U5MQS3_STECR</name>
<keyword evidence="3" id="KW-1185">Reference proteome</keyword>
<feature type="region of interest" description="Disordered" evidence="1">
    <location>
        <begin position="81"/>
        <end position="119"/>
    </location>
</feature>
<sequence length="119" mass="13513">MVLTAVCNPKRIRIVWTETSFDAELQATDRPCSEAIFVVGSIVMENPGELRGGRRPRLDNLPNWPLGEIRGRRRGRLEWRFGGPSDGRLREAEGERFPPSDGGFQAERLRDRPNSDQLP</sequence>
<gene>
    <name evidence="2" type="ORF">L596_019499</name>
</gene>
<evidence type="ECO:0000313" key="3">
    <source>
        <dbReference type="Proteomes" id="UP000298663"/>
    </source>
</evidence>
<protein>
    <submittedName>
        <fullName evidence="2">Uncharacterized protein</fullName>
    </submittedName>
</protein>
<proteinExistence type="predicted"/>
<comment type="caution">
    <text evidence="2">The sequence shown here is derived from an EMBL/GenBank/DDBJ whole genome shotgun (WGS) entry which is preliminary data.</text>
</comment>
<organism evidence="2 3">
    <name type="scientific">Steinernema carpocapsae</name>
    <name type="common">Entomopathogenic nematode</name>
    <dbReference type="NCBI Taxonomy" id="34508"/>
    <lineage>
        <taxon>Eukaryota</taxon>
        <taxon>Metazoa</taxon>
        <taxon>Ecdysozoa</taxon>
        <taxon>Nematoda</taxon>
        <taxon>Chromadorea</taxon>
        <taxon>Rhabditida</taxon>
        <taxon>Tylenchina</taxon>
        <taxon>Panagrolaimomorpha</taxon>
        <taxon>Strongyloidoidea</taxon>
        <taxon>Steinernematidae</taxon>
        <taxon>Steinernema</taxon>
    </lineage>
</organism>
<dbReference type="Proteomes" id="UP000298663">
    <property type="component" value="Unassembled WGS sequence"/>
</dbReference>
<feature type="compositionally biased region" description="Basic and acidic residues" evidence="1">
    <location>
        <begin position="87"/>
        <end position="98"/>
    </location>
</feature>
<evidence type="ECO:0000256" key="1">
    <source>
        <dbReference type="SAM" id="MobiDB-lite"/>
    </source>
</evidence>